<dbReference type="Proteomes" id="UP000245133">
    <property type="component" value="Unassembled WGS sequence"/>
</dbReference>
<dbReference type="Gene3D" id="1.25.40.10">
    <property type="entry name" value="Tetratricopeptide repeat domain"/>
    <property type="match status" value="1"/>
</dbReference>
<evidence type="ECO:0000256" key="1">
    <source>
        <dbReference type="SAM" id="Coils"/>
    </source>
</evidence>
<dbReference type="EMBL" id="BFBB01000003">
    <property type="protein sequence ID" value="GBF50022.1"/>
    <property type="molecule type" value="Genomic_DNA"/>
</dbReference>
<organism evidence="2 3">
    <name type="scientific">Leptospira ryugenii</name>
    <dbReference type="NCBI Taxonomy" id="1917863"/>
    <lineage>
        <taxon>Bacteria</taxon>
        <taxon>Pseudomonadati</taxon>
        <taxon>Spirochaetota</taxon>
        <taxon>Spirochaetia</taxon>
        <taxon>Leptospirales</taxon>
        <taxon>Leptospiraceae</taxon>
        <taxon>Leptospira</taxon>
    </lineage>
</organism>
<feature type="coiled-coil region" evidence="1">
    <location>
        <begin position="42"/>
        <end position="69"/>
    </location>
</feature>
<keyword evidence="3" id="KW-1185">Reference proteome</keyword>
<dbReference type="RefSeq" id="WP_108975410.1">
    <property type="nucleotide sequence ID" value="NZ_BFBB01000003.1"/>
</dbReference>
<evidence type="ECO:0000313" key="2">
    <source>
        <dbReference type="EMBL" id="GBF50022.1"/>
    </source>
</evidence>
<gene>
    <name evidence="2" type="ORF">LPTSP4_15430</name>
</gene>
<dbReference type="SUPFAM" id="SSF48452">
    <property type="entry name" value="TPR-like"/>
    <property type="match status" value="1"/>
</dbReference>
<dbReference type="PROSITE" id="PS51257">
    <property type="entry name" value="PROKAR_LIPOPROTEIN"/>
    <property type="match status" value="1"/>
</dbReference>
<dbReference type="AlphaFoldDB" id="A0A2P2DZG5"/>
<reference evidence="2 3" key="1">
    <citation type="submission" date="2018-02" db="EMBL/GenBank/DDBJ databases">
        <title>Novel Leptospira species isolated from soil and water in Japan.</title>
        <authorList>
            <person name="Nakao R."/>
            <person name="Masuzawa T."/>
        </authorList>
    </citation>
    <scope>NUCLEOTIDE SEQUENCE [LARGE SCALE GENOMIC DNA]</scope>
    <source>
        <strain evidence="2 3">YH101</strain>
    </source>
</reference>
<keyword evidence="1" id="KW-0175">Coiled coil</keyword>
<evidence type="ECO:0000313" key="3">
    <source>
        <dbReference type="Proteomes" id="UP000245133"/>
    </source>
</evidence>
<sequence length="290" mass="33148">MARKVLIPLLFLSLLSCDGIKNLGKSRWEKQKSDPGADEKDLVRWSEKLALEEAEISEMDEKIRKMVQKSNQAGALAWKIARGYMRAGSFERSSQYYQEALQVESKQAGYEIHSFESALPFFEKAIQMGKLDKQLLFEAALAYANASKDMGWEPGRRKRAIELFQSLTRLDPKDSRFPFQLALIYFDSSLRSEAWEGKGNPGYGNLEEAFELLDSILKVEPYNIPARFAKANFLYQIGMMSGAQAEYSKIKSDLEYLKQQGQIREPLEKNQSYQNVLKNLSTIQSQNPNL</sequence>
<dbReference type="InterPro" id="IPR011990">
    <property type="entry name" value="TPR-like_helical_dom_sf"/>
</dbReference>
<dbReference type="OrthoDB" id="339543at2"/>
<accession>A0A2P2DZG5</accession>
<protein>
    <submittedName>
        <fullName evidence="2">Putative lipoprotein</fullName>
    </submittedName>
</protein>
<comment type="caution">
    <text evidence="2">The sequence shown here is derived from an EMBL/GenBank/DDBJ whole genome shotgun (WGS) entry which is preliminary data.</text>
</comment>
<name>A0A2P2DZG5_9LEPT</name>
<keyword evidence="2" id="KW-0449">Lipoprotein</keyword>
<proteinExistence type="predicted"/>